<feature type="region of interest" description="Disordered" evidence="2">
    <location>
        <begin position="114"/>
        <end position="134"/>
    </location>
</feature>
<feature type="compositionally biased region" description="Low complexity" evidence="2">
    <location>
        <begin position="122"/>
        <end position="134"/>
    </location>
</feature>
<accession>A0A158R2E6</accession>
<evidence type="ECO:0000313" key="5">
    <source>
        <dbReference type="WBParaSite" id="NBR_0001570601-mRNA-1"/>
    </source>
</evidence>
<feature type="coiled-coil region" evidence="1">
    <location>
        <begin position="258"/>
        <end position="292"/>
    </location>
</feature>
<evidence type="ECO:0000256" key="2">
    <source>
        <dbReference type="SAM" id="MobiDB-lite"/>
    </source>
</evidence>
<dbReference type="AlphaFoldDB" id="A0A158R2E6"/>
<dbReference type="EMBL" id="UYSL01021849">
    <property type="protein sequence ID" value="VDL79298.1"/>
    <property type="molecule type" value="Genomic_DNA"/>
</dbReference>
<gene>
    <name evidence="3" type="ORF">NBR_LOCUS15704</name>
</gene>
<evidence type="ECO:0000313" key="4">
    <source>
        <dbReference type="Proteomes" id="UP000271162"/>
    </source>
</evidence>
<evidence type="ECO:0000313" key="3">
    <source>
        <dbReference type="EMBL" id="VDL79298.1"/>
    </source>
</evidence>
<name>A0A158R2E6_NIPBR</name>
<sequence>MEKMRTQKQIEMVAELQRAIADLNGRLANFDSVLQDEKNMRRKKEECRRKDQEISRLEKKLEDKEVVMADCVKDLKDQQRTRVMELEEKIADMKRKLLKLESENNVQKMKLETSFEKESSVDSDYGRSSSGRMSNSARQYSLMSFSSFSSVRTLNRRMADSDMSSSLYSSRQNHNANATLEDLRRQLCAAESAADSLSERLRRAQADGESWKRKHEEALNEAKNDILHERKRAAEKIAACQHENNLRIARRGTDDSERDRLREELNRTQAELDRAVTTIRQLESNVQSQETLGGTLEAQYRNALMELETARDENCALKAKIRRQYKQIELLTR</sequence>
<reference evidence="3 4" key="2">
    <citation type="submission" date="2018-11" db="EMBL/GenBank/DDBJ databases">
        <authorList>
            <consortium name="Pathogen Informatics"/>
        </authorList>
    </citation>
    <scope>NUCLEOTIDE SEQUENCE [LARGE SCALE GENOMIC DNA]</scope>
</reference>
<keyword evidence="1" id="KW-0175">Coiled coil</keyword>
<dbReference type="WBParaSite" id="NBR_0001570601-mRNA-1">
    <property type="protein sequence ID" value="NBR_0001570601-mRNA-1"/>
    <property type="gene ID" value="NBR_0001570601"/>
</dbReference>
<protein>
    <submittedName>
        <fullName evidence="5">Myosin_tail_1 domain-containing protein</fullName>
    </submittedName>
</protein>
<feature type="coiled-coil region" evidence="1">
    <location>
        <begin position="13"/>
        <end position="110"/>
    </location>
</feature>
<proteinExistence type="predicted"/>
<dbReference type="Proteomes" id="UP000271162">
    <property type="component" value="Unassembled WGS sequence"/>
</dbReference>
<reference evidence="5" key="1">
    <citation type="submission" date="2016-04" db="UniProtKB">
        <authorList>
            <consortium name="WormBaseParasite"/>
        </authorList>
    </citation>
    <scope>IDENTIFICATION</scope>
</reference>
<dbReference type="OMA" id="YGETWEH"/>
<evidence type="ECO:0000256" key="1">
    <source>
        <dbReference type="SAM" id="Coils"/>
    </source>
</evidence>
<feature type="coiled-coil region" evidence="1">
    <location>
        <begin position="194"/>
        <end position="232"/>
    </location>
</feature>
<dbReference type="STRING" id="27835.A0A158R2E6"/>
<keyword evidence="4" id="KW-1185">Reference proteome</keyword>
<organism evidence="5">
    <name type="scientific">Nippostrongylus brasiliensis</name>
    <name type="common">Rat hookworm</name>
    <dbReference type="NCBI Taxonomy" id="27835"/>
    <lineage>
        <taxon>Eukaryota</taxon>
        <taxon>Metazoa</taxon>
        <taxon>Ecdysozoa</taxon>
        <taxon>Nematoda</taxon>
        <taxon>Chromadorea</taxon>
        <taxon>Rhabditida</taxon>
        <taxon>Rhabditina</taxon>
        <taxon>Rhabditomorpha</taxon>
        <taxon>Strongyloidea</taxon>
        <taxon>Heligmosomidae</taxon>
        <taxon>Nippostrongylus</taxon>
    </lineage>
</organism>